<dbReference type="RefSeq" id="WP_123806958.1">
    <property type="nucleotide sequence ID" value="NZ_CP021023.1"/>
</dbReference>
<dbReference type="EMBL" id="CP021023">
    <property type="protein sequence ID" value="ARN56147.1"/>
    <property type="molecule type" value="Genomic_DNA"/>
</dbReference>
<evidence type="ECO:0000313" key="4">
    <source>
        <dbReference type="Proteomes" id="UP000193334"/>
    </source>
</evidence>
<dbReference type="Proteomes" id="UP000193334">
    <property type="component" value="Chromosome"/>
</dbReference>
<keyword evidence="4" id="KW-1185">Reference proteome</keyword>
<reference evidence="4" key="1">
    <citation type="submission" date="2017-04" db="EMBL/GenBank/DDBJ databases">
        <title>Comparative genomics and description of representatives of a novel lineage of planctomycetes thriving in anoxic sediments.</title>
        <authorList>
            <person name="Spring S."/>
            <person name="Bunk B."/>
            <person name="Sproer C."/>
        </authorList>
    </citation>
    <scope>NUCLEOTIDE SEQUENCE [LARGE SCALE GENOMIC DNA]</scope>
    <source>
        <strain evidence="4">ST-PulAB-D4</strain>
    </source>
</reference>
<dbReference type="EMBL" id="CP021023">
    <property type="protein sequence ID" value="ARN57307.1"/>
    <property type="molecule type" value="Genomic_DNA"/>
</dbReference>
<reference evidence="2" key="2">
    <citation type="journal article" date="2018" name="Environ. Microbiol.">
        <title>Genome biology of a novel lineage of planctomycetes widespread in anoxic aquatic environments.</title>
        <authorList>
            <person name="Spring S."/>
            <person name="Bunk B."/>
            <person name="Sproer C."/>
            <person name="Rohde M."/>
            <person name="Klenk H.P."/>
        </authorList>
    </citation>
    <scope>NUCLEOTIDE SEQUENCE</scope>
    <source>
        <strain evidence="2">ST-PulAB-D4</strain>
    </source>
</reference>
<dbReference type="KEGG" id="pbp:STSP1_00518"/>
<dbReference type="KEGG" id="pbp:STSP1_01710"/>
<feature type="signal peptide" evidence="1">
    <location>
        <begin position="1"/>
        <end position="20"/>
    </location>
</feature>
<name>A0A1W6LK42_9BACT</name>
<gene>
    <name evidence="2" type="ORF">STSP1_00518</name>
    <name evidence="3" type="ORF">STSP1_01710</name>
</gene>
<accession>A0A1W6LK42</accession>
<evidence type="ECO:0000313" key="2">
    <source>
        <dbReference type="EMBL" id="ARN56147.1"/>
    </source>
</evidence>
<protein>
    <submittedName>
        <fullName evidence="2">Uncharacterized protein</fullName>
    </submittedName>
</protein>
<proteinExistence type="predicted"/>
<feature type="chain" id="PRO_5014069176" evidence="1">
    <location>
        <begin position="21"/>
        <end position="93"/>
    </location>
</feature>
<dbReference type="AlphaFoldDB" id="A0A1W6LK42"/>
<evidence type="ECO:0000313" key="3">
    <source>
        <dbReference type="EMBL" id="ARN57307.1"/>
    </source>
</evidence>
<sequence length="93" mass="10170" precursor="true">MKKYLFVLLMAMFAAGPAWADSVNGPGNLEWDDPLTWGSGTVPDITTEIWYNVSDDNLTTIHVRDGVDAVCNHLYMSNGGNSNVSATSFSERL</sequence>
<keyword evidence="1" id="KW-0732">Signal</keyword>
<organism evidence="2 4">
    <name type="scientific">Sedimentisphaera salicampi</name>
    <dbReference type="NCBI Taxonomy" id="1941349"/>
    <lineage>
        <taxon>Bacteria</taxon>
        <taxon>Pseudomonadati</taxon>
        <taxon>Planctomycetota</taxon>
        <taxon>Phycisphaerae</taxon>
        <taxon>Sedimentisphaerales</taxon>
        <taxon>Sedimentisphaeraceae</taxon>
        <taxon>Sedimentisphaera</taxon>
    </lineage>
</organism>
<evidence type="ECO:0000256" key="1">
    <source>
        <dbReference type="SAM" id="SignalP"/>
    </source>
</evidence>